<reference evidence="3" key="1">
    <citation type="submission" date="2022-11" db="UniProtKB">
        <authorList>
            <consortium name="WormBaseParasite"/>
        </authorList>
    </citation>
    <scope>IDENTIFICATION</scope>
</reference>
<sequence length="147" mass="15671">MTTLGVLRAQLLANVRAAGADVNRCQSMPGGRERRVNGGAGGIGRRRPITTTTSERRTRCRRIGAERRHSAAVRRVPLARPAAIRCMLDAQGERVAGRPTAAAGERPAEARGQCVASLSQQLRPPTPPLPTTTRLASLALFCRMAPG</sequence>
<dbReference type="Proteomes" id="UP000887566">
    <property type="component" value="Unplaced"/>
</dbReference>
<keyword evidence="2" id="KW-1185">Reference proteome</keyword>
<dbReference type="WBParaSite" id="PSAMB.scaffold8411size6257.g31380.t1">
    <property type="protein sequence ID" value="PSAMB.scaffold8411size6257.g31380.t1"/>
    <property type="gene ID" value="PSAMB.scaffold8411size6257.g31380"/>
</dbReference>
<organism evidence="2 3">
    <name type="scientific">Plectus sambesii</name>
    <dbReference type="NCBI Taxonomy" id="2011161"/>
    <lineage>
        <taxon>Eukaryota</taxon>
        <taxon>Metazoa</taxon>
        <taxon>Ecdysozoa</taxon>
        <taxon>Nematoda</taxon>
        <taxon>Chromadorea</taxon>
        <taxon>Plectida</taxon>
        <taxon>Plectina</taxon>
        <taxon>Plectoidea</taxon>
        <taxon>Plectidae</taxon>
        <taxon>Plectus</taxon>
    </lineage>
</organism>
<name>A0A914XG21_9BILA</name>
<evidence type="ECO:0000313" key="3">
    <source>
        <dbReference type="WBParaSite" id="PSAMB.scaffold8411size6257.g31380.t1"/>
    </source>
</evidence>
<accession>A0A914XG21</accession>
<dbReference type="AlphaFoldDB" id="A0A914XG21"/>
<evidence type="ECO:0000256" key="1">
    <source>
        <dbReference type="SAM" id="MobiDB-lite"/>
    </source>
</evidence>
<protein>
    <submittedName>
        <fullName evidence="3">Uncharacterized protein</fullName>
    </submittedName>
</protein>
<feature type="region of interest" description="Disordered" evidence="1">
    <location>
        <begin position="29"/>
        <end position="48"/>
    </location>
</feature>
<proteinExistence type="predicted"/>
<evidence type="ECO:0000313" key="2">
    <source>
        <dbReference type="Proteomes" id="UP000887566"/>
    </source>
</evidence>